<evidence type="ECO:0000313" key="3">
    <source>
        <dbReference type="Proteomes" id="UP001159641"/>
    </source>
</evidence>
<dbReference type="EMBL" id="JAIQCJ010002406">
    <property type="protein sequence ID" value="KAJ8776430.1"/>
    <property type="molecule type" value="Genomic_DNA"/>
</dbReference>
<comment type="caution">
    <text evidence="2">The sequence shown here is derived from an EMBL/GenBank/DDBJ whole genome shotgun (WGS) entry which is preliminary data.</text>
</comment>
<accession>A0AB34GCX7</accession>
<gene>
    <name evidence="2" type="ORF">J1605_015453</name>
</gene>
<feature type="region of interest" description="Disordered" evidence="1">
    <location>
        <begin position="77"/>
        <end position="123"/>
    </location>
</feature>
<organism evidence="2 3">
    <name type="scientific">Eschrichtius robustus</name>
    <name type="common">California gray whale</name>
    <name type="synonym">Eschrichtius gibbosus</name>
    <dbReference type="NCBI Taxonomy" id="9764"/>
    <lineage>
        <taxon>Eukaryota</taxon>
        <taxon>Metazoa</taxon>
        <taxon>Chordata</taxon>
        <taxon>Craniata</taxon>
        <taxon>Vertebrata</taxon>
        <taxon>Euteleostomi</taxon>
        <taxon>Mammalia</taxon>
        <taxon>Eutheria</taxon>
        <taxon>Laurasiatheria</taxon>
        <taxon>Artiodactyla</taxon>
        <taxon>Whippomorpha</taxon>
        <taxon>Cetacea</taxon>
        <taxon>Mysticeti</taxon>
        <taxon>Eschrichtiidae</taxon>
        <taxon>Eschrichtius</taxon>
    </lineage>
</organism>
<feature type="region of interest" description="Disordered" evidence="1">
    <location>
        <begin position="308"/>
        <end position="391"/>
    </location>
</feature>
<sequence>MAFALQIPLKRDQWWEERAFNALCHSTHLYGRRLVLEWADSEVSLQTLRRKTAEHFHAGRTDGLWLAAAPLTSGAGSADMTGMASGWQRCRRPPARPPPPSAEPGQPGMRDLPSSGPDGGRLSHRSLASSTALLWQPFLQRCQRLQRKAGHPLPLLPPSTPPNSPSLFEWCFGNISKRFGNILHTLSPFPRERLSVRGSLLESPQRKLPALQAGSYEYVPELPANAAGDRQEGASTAAAASVKGCLATAGNAINSEPGRPGRVLLGQLGKNHPCAWHLPPCQSQSHGQAVGKNTNSAKVKAAAATVVAPAPLATPSGPRPAQENRDPPSRELRPIPIFAGLGGAGPGSASRVPRRAPGAEQERLFWKDPSGCCRGGIGGPEEPPKKKRSGVLDEILEQLEDSENDGEEQTLQL</sequence>
<evidence type="ECO:0000256" key="1">
    <source>
        <dbReference type="SAM" id="MobiDB-lite"/>
    </source>
</evidence>
<dbReference type="AlphaFoldDB" id="A0AB34GCX7"/>
<proteinExistence type="predicted"/>
<protein>
    <submittedName>
        <fullName evidence="2">Uncharacterized protein</fullName>
    </submittedName>
</protein>
<evidence type="ECO:0000313" key="2">
    <source>
        <dbReference type="EMBL" id="KAJ8776430.1"/>
    </source>
</evidence>
<keyword evidence="3" id="KW-1185">Reference proteome</keyword>
<feature type="compositionally biased region" description="Basic and acidic residues" evidence="1">
    <location>
        <begin position="322"/>
        <end position="333"/>
    </location>
</feature>
<name>A0AB34GCX7_ESCRO</name>
<dbReference type="Proteomes" id="UP001159641">
    <property type="component" value="Unassembled WGS sequence"/>
</dbReference>
<reference evidence="2 3" key="1">
    <citation type="submission" date="2022-11" db="EMBL/GenBank/DDBJ databases">
        <title>Whole genome sequence of Eschrichtius robustus ER-17-0199.</title>
        <authorList>
            <person name="Bruniche-Olsen A."/>
            <person name="Black A.N."/>
            <person name="Fields C.J."/>
            <person name="Walden K."/>
            <person name="Dewoody J.A."/>
        </authorList>
    </citation>
    <scope>NUCLEOTIDE SEQUENCE [LARGE SCALE GENOMIC DNA]</scope>
    <source>
        <strain evidence="2">ER-17-0199</strain>
        <tissue evidence="2">Blubber</tissue>
    </source>
</reference>